<dbReference type="Proteomes" id="UP000531938">
    <property type="component" value="Unassembled WGS sequence"/>
</dbReference>
<feature type="compositionally biased region" description="Basic and acidic residues" evidence="2">
    <location>
        <begin position="24"/>
        <end position="35"/>
    </location>
</feature>
<feature type="region of interest" description="Disordered" evidence="2">
    <location>
        <begin position="90"/>
        <end position="117"/>
    </location>
</feature>
<evidence type="ECO:0000256" key="1">
    <source>
        <dbReference type="SAM" id="Coils"/>
    </source>
</evidence>
<feature type="coiled-coil region" evidence="1">
    <location>
        <begin position="260"/>
        <end position="301"/>
    </location>
</feature>
<keyword evidence="4" id="KW-1185">Reference proteome</keyword>
<evidence type="ECO:0000256" key="2">
    <source>
        <dbReference type="SAM" id="MobiDB-lite"/>
    </source>
</evidence>
<dbReference type="AlphaFoldDB" id="A0A7K7B4H5"/>
<evidence type="ECO:0000313" key="3">
    <source>
        <dbReference type="EMBL" id="NWY03321.1"/>
    </source>
</evidence>
<feature type="region of interest" description="Disordered" evidence="2">
    <location>
        <begin position="1"/>
        <end position="55"/>
    </location>
</feature>
<feature type="non-terminal residue" evidence="3">
    <location>
        <position position="1"/>
    </location>
</feature>
<feature type="non-terminal residue" evidence="3">
    <location>
        <position position="301"/>
    </location>
</feature>
<organism evidence="3 4">
    <name type="scientific">Nothoprocta ornata</name>
    <dbReference type="NCBI Taxonomy" id="83376"/>
    <lineage>
        <taxon>Eukaryota</taxon>
        <taxon>Metazoa</taxon>
        <taxon>Chordata</taxon>
        <taxon>Craniata</taxon>
        <taxon>Vertebrata</taxon>
        <taxon>Euteleostomi</taxon>
        <taxon>Archelosauria</taxon>
        <taxon>Archosauria</taxon>
        <taxon>Dinosauria</taxon>
        <taxon>Saurischia</taxon>
        <taxon>Theropoda</taxon>
        <taxon>Coelurosauria</taxon>
        <taxon>Aves</taxon>
        <taxon>Palaeognathae</taxon>
        <taxon>Tinamiformes</taxon>
        <taxon>Tinamidae</taxon>
        <taxon>Nothoprocta</taxon>
    </lineage>
</organism>
<name>A0A7K7B4H5_9AVES</name>
<gene>
    <name evidence="3" type="primary">Rab44_1</name>
    <name evidence="3" type="ORF">NOTORN_R06138</name>
</gene>
<sequence length="301" mass="34612">LGSSRRRQLREPPAEPSAEQEVPDLQRVREQEHRAFVPHADLQELQPEGSPGSSEELQVVLTGLGAGGTGCLTDQPFTDGLWQELGSQQVTHEHHTLGAASPEAGGPNATSSEGVDGEGREHFRAFMEQLGTDDVLEDRELRELWVKLWQDKPWLLGNLEDFLAKMRWRIQEAKSEREALEVLLNQRVAEHSREVQQLCEALEQQMRRETQRLEQESSARSLQQGTELWRALDLRESQVRRLLSAQTELETRCRSLRRSRDAAGTEKQRLERSNRRLQERLQRVRLQLRDTQARLRAARDT</sequence>
<feature type="coiled-coil region" evidence="1">
    <location>
        <begin position="163"/>
        <end position="219"/>
    </location>
</feature>
<evidence type="ECO:0000313" key="4">
    <source>
        <dbReference type="Proteomes" id="UP000531938"/>
    </source>
</evidence>
<proteinExistence type="predicted"/>
<keyword evidence="1" id="KW-0175">Coiled coil</keyword>
<comment type="caution">
    <text evidence="3">The sequence shown here is derived from an EMBL/GenBank/DDBJ whole genome shotgun (WGS) entry which is preliminary data.</text>
</comment>
<dbReference type="EMBL" id="VZSH01000141">
    <property type="protein sequence ID" value="NWY03321.1"/>
    <property type="molecule type" value="Genomic_DNA"/>
</dbReference>
<accession>A0A7K7B4H5</accession>
<protein>
    <submittedName>
        <fullName evidence="3">RAB44 protein</fullName>
    </submittedName>
</protein>
<reference evidence="3 4" key="1">
    <citation type="submission" date="2019-09" db="EMBL/GenBank/DDBJ databases">
        <title>Bird 10,000 Genomes (B10K) Project - Family phase.</title>
        <authorList>
            <person name="Zhang G."/>
        </authorList>
    </citation>
    <scope>NUCLEOTIDE SEQUENCE [LARGE SCALE GENOMIC DNA]</scope>
    <source>
        <strain evidence="3">B10K-MSB-03</strain>
    </source>
</reference>